<feature type="signal peptide" evidence="1">
    <location>
        <begin position="1"/>
        <end position="27"/>
    </location>
</feature>
<accession>A0A2A6FG49</accession>
<sequence length="99" mass="10195">MKTLRSHFKTAILALAATGLFASQATALPVAVPEQASPIILAASDCYAIGQQVAQQNGGTLAKASQSTRGGQAVCVIVVLVPGKDGQRPRRSEIVVPLN</sequence>
<evidence type="ECO:0000313" key="2">
    <source>
        <dbReference type="EMBL" id="PDQ20713.1"/>
    </source>
</evidence>
<name>A0A2A6FG49_9HYPH</name>
<feature type="chain" id="PRO_5011998059" description="PASTA domain-containing protein" evidence="1">
    <location>
        <begin position="28"/>
        <end position="99"/>
    </location>
</feature>
<proteinExistence type="predicted"/>
<organism evidence="2 3">
    <name type="scientific">Mesorhizobium sanjuanii</name>
    <dbReference type="NCBI Taxonomy" id="2037900"/>
    <lineage>
        <taxon>Bacteria</taxon>
        <taxon>Pseudomonadati</taxon>
        <taxon>Pseudomonadota</taxon>
        <taxon>Alphaproteobacteria</taxon>
        <taxon>Hyphomicrobiales</taxon>
        <taxon>Phyllobacteriaceae</taxon>
        <taxon>Mesorhizobium</taxon>
    </lineage>
</organism>
<reference evidence="2 3" key="1">
    <citation type="submission" date="2017-09" db="EMBL/GenBank/DDBJ databases">
        <title>Mesorhizobum sanjuanii sp. nov. isolated from nodules of Lotus tenuis in saline-alkaline lowlands of Flooding Pampa.</title>
        <authorList>
            <person name="Sannazzaro A.I."/>
            <person name="Torres Tejerizo G.A."/>
            <person name="Fontana F."/>
            <person name="Cumpa Velazquez L.M."/>
            <person name="Hansen L."/>
            <person name="Pistorio M."/>
            <person name="Estrella M.J."/>
        </authorList>
    </citation>
    <scope>NUCLEOTIDE SEQUENCE [LARGE SCALE GENOMIC DNA]</scope>
    <source>
        <strain evidence="2 3">BSA136</strain>
    </source>
</reference>
<gene>
    <name evidence="2" type="ORF">CN311_12840</name>
</gene>
<evidence type="ECO:0000313" key="3">
    <source>
        <dbReference type="Proteomes" id="UP000219182"/>
    </source>
</evidence>
<dbReference type="EMBL" id="NWQG01000068">
    <property type="protein sequence ID" value="PDQ20713.1"/>
    <property type="molecule type" value="Genomic_DNA"/>
</dbReference>
<dbReference type="Proteomes" id="UP000219182">
    <property type="component" value="Unassembled WGS sequence"/>
</dbReference>
<comment type="caution">
    <text evidence="2">The sequence shown here is derived from an EMBL/GenBank/DDBJ whole genome shotgun (WGS) entry which is preliminary data.</text>
</comment>
<keyword evidence="3" id="KW-1185">Reference proteome</keyword>
<dbReference type="AlphaFoldDB" id="A0A2A6FG49"/>
<protein>
    <recommendedName>
        <fullName evidence="4">PASTA domain-containing protein</fullName>
    </recommendedName>
</protein>
<dbReference type="RefSeq" id="WP_097574084.1">
    <property type="nucleotide sequence ID" value="NZ_NWQG01000068.1"/>
</dbReference>
<keyword evidence="1" id="KW-0732">Signal</keyword>
<evidence type="ECO:0008006" key="4">
    <source>
        <dbReference type="Google" id="ProtNLM"/>
    </source>
</evidence>
<evidence type="ECO:0000256" key="1">
    <source>
        <dbReference type="SAM" id="SignalP"/>
    </source>
</evidence>